<dbReference type="GO" id="GO:0005829">
    <property type="term" value="C:cytosol"/>
    <property type="evidence" value="ECO:0007669"/>
    <property type="project" value="TreeGrafter"/>
</dbReference>
<organism evidence="12 13">
    <name type="scientific">Urinicoccus massiliensis</name>
    <dbReference type="NCBI Taxonomy" id="1723382"/>
    <lineage>
        <taxon>Bacteria</taxon>
        <taxon>Bacillati</taxon>
        <taxon>Bacillota</taxon>
        <taxon>Tissierellia</taxon>
        <taxon>Tissierellales</taxon>
        <taxon>Peptoniphilaceae</taxon>
        <taxon>Urinicoccus</taxon>
    </lineage>
</organism>
<comment type="function">
    <text evidence="2">Catalyzes phosphorolysis of the pyrimidine nucleosides uridine, thymidine and 2'-deoxyuridine with the formation of the corresponding pyrimidine base and ribose-1-phosphate.</text>
</comment>
<keyword evidence="7 12" id="KW-0328">Glycosyltransferase</keyword>
<proteinExistence type="inferred from homology"/>
<evidence type="ECO:0000313" key="12">
    <source>
        <dbReference type="EMBL" id="VFB16062.1"/>
    </source>
</evidence>
<accession>A0A8H2QXI3</accession>
<evidence type="ECO:0000256" key="1">
    <source>
        <dbReference type="ARBA" id="ARBA00001066"/>
    </source>
</evidence>
<evidence type="ECO:0000256" key="5">
    <source>
        <dbReference type="ARBA" id="ARBA00011889"/>
    </source>
</evidence>
<evidence type="ECO:0000256" key="9">
    <source>
        <dbReference type="ARBA" id="ARBA00048453"/>
    </source>
</evidence>
<dbReference type="GO" id="GO:0004645">
    <property type="term" value="F:1,4-alpha-oligoglucan phosphorylase activity"/>
    <property type="evidence" value="ECO:0007669"/>
    <property type="project" value="InterPro"/>
</dbReference>
<dbReference type="SUPFAM" id="SSF47648">
    <property type="entry name" value="Nucleoside phosphorylase/phosphoribosyltransferase N-terminal domain"/>
    <property type="match status" value="1"/>
</dbReference>
<keyword evidence="8 12" id="KW-0808">Transferase</keyword>
<dbReference type="PIRSF" id="PIRSF000478">
    <property type="entry name" value="TP_PyNP"/>
    <property type="match status" value="1"/>
</dbReference>
<evidence type="ECO:0000256" key="8">
    <source>
        <dbReference type="ARBA" id="ARBA00022679"/>
    </source>
</evidence>
<dbReference type="NCBIfam" id="NF004490">
    <property type="entry name" value="PRK05820.1"/>
    <property type="match status" value="1"/>
</dbReference>
<comment type="caution">
    <text evidence="12">The sequence shown here is derived from an EMBL/GenBank/DDBJ whole genome shotgun (WGS) entry which is preliminary data.</text>
</comment>
<dbReference type="Gene3D" id="3.90.1170.30">
    <property type="entry name" value="Pyrimidine nucleoside phosphorylase-like, C-terminal domain"/>
    <property type="match status" value="1"/>
</dbReference>
<reference evidence="12 13" key="1">
    <citation type="submission" date="2019-02" db="EMBL/GenBank/DDBJ databases">
        <authorList>
            <consortium name="Pathogen Informatics"/>
        </authorList>
    </citation>
    <scope>NUCLEOTIDE SEQUENCE [LARGE SCALE GENOMIC DNA]</scope>
    <source>
        <strain evidence="12 13">3012STDY7089603</strain>
    </source>
</reference>
<name>A0A8H2QXI3_9FIRM</name>
<dbReference type="InterPro" id="IPR000053">
    <property type="entry name" value="Thymidine/pyrmidine_PPase"/>
</dbReference>
<dbReference type="PANTHER" id="PTHR10515">
    <property type="entry name" value="THYMIDINE PHOSPHORYLASE"/>
    <property type="match status" value="1"/>
</dbReference>
<dbReference type="SUPFAM" id="SSF52418">
    <property type="entry name" value="Nucleoside phosphorylase/phosphoribosyltransferase catalytic domain"/>
    <property type="match status" value="1"/>
</dbReference>
<evidence type="ECO:0000256" key="2">
    <source>
        <dbReference type="ARBA" id="ARBA00003877"/>
    </source>
</evidence>
<comment type="similarity">
    <text evidence="3">Belongs to the thymidine/pyrimidine-nucleoside phosphorylase family.</text>
</comment>
<dbReference type="Gene3D" id="3.40.1030.10">
    <property type="entry name" value="Nucleoside phosphorylase/phosphoribosyltransferase catalytic domain"/>
    <property type="match status" value="1"/>
</dbReference>
<gene>
    <name evidence="12" type="primary">pdp</name>
    <name evidence="12" type="ORF">NCTC13150_00578</name>
</gene>
<dbReference type="InterPro" id="IPR013102">
    <property type="entry name" value="PYNP_C"/>
</dbReference>
<comment type="subunit">
    <text evidence="4">Homodimer.</text>
</comment>
<comment type="catalytic activity">
    <reaction evidence="1">
        <text>2'-deoxyuridine + phosphate = 2-deoxy-alpha-D-ribose 1-phosphate + uracil</text>
        <dbReference type="Rhea" id="RHEA:22824"/>
        <dbReference type="ChEBI" id="CHEBI:16450"/>
        <dbReference type="ChEBI" id="CHEBI:17568"/>
        <dbReference type="ChEBI" id="CHEBI:43474"/>
        <dbReference type="ChEBI" id="CHEBI:57259"/>
        <dbReference type="EC" id="2.4.2.2"/>
    </reaction>
</comment>
<evidence type="ECO:0000256" key="4">
    <source>
        <dbReference type="ARBA" id="ARBA00011738"/>
    </source>
</evidence>
<evidence type="ECO:0000313" key="13">
    <source>
        <dbReference type="Proteomes" id="UP000377798"/>
    </source>
</evidence>
<dbReference type="Pfam" id="PF00591">
    <property type="entry name" value="Glycos_transf_3"/>
    <property type="match status" value="1"/>
</dbReference>
<dbReference type="Gene3D" id="1.20.970.10">
    <property type="entry name" value="Transferase, Pyrimidine Nucleoside Phosphorylase, Chain C"/>
    <property type="match status" value="1"/>
</dbReference>
<dbReference type="GO" id="GO:0006206">
    <property type="term" value="P:pyrimidine nucleobase metabolic process"/>
    <property type="evidence" value="ECO:0007669"/>
    <property type="project" value="InterPro"/>
</dbReference>
<dbReference type="Pfam" id="PF07831">
    <property type="entry name" value="PYNP_C"/>
    <property type="match status" value="1"/>
</dbReference>
<dbReference type="GO" id="GO:0009032">
    <property type="term" value="F:thymidine phosphorylase activity"/>
    <property type="evidence" value="ECO:0007669"/>
    <property type="project" value="TreeGrafter"/>
</dbReference>
<sequence length="433" mass="46485">MHINELIEKKKHGQDLSSEEIHYWIQGYLKGDIKDYQVSALLMAIYFQGLNEKETYDLTNELLHSGDTVDLSSIQGIKVDKHSTGGVGDTTSLVLGPLVAAAGCPFAKMSGRGLGHTGGTLDKLEAIQGLSVDLSVQDFIKQVNEIGLAIAGQTANITPGDKKLYSLRDATQTVDNISLIAASILSKKIAIGSDALILDVKVGDGAFMKTKEEAEKLSTALVKLGKAFNRNVMALITSMEEPLGQAVGNLIEVQEAIRVLMGQGPQDLEDLCLNLGAKVLVLAKKFDQEDQALEALKETIKNGQALAKFNEMIKAQGAQIDAQGLLDQDLSPLLGQVTAQEDGYLASLHALTIGEAARRLGAGRLSMEDVIDPGAGIYLVKKIGQKVTKGETILELYGKDSSEIQEIIQDIQAGITYSKDPVQAPTLILHEVR</sequence>
<evidence type="ECO:0000256" key="7">
    <source>
        <dbReference type="ARBA" id="ARBA00022676"/>
    </source>
</evidence>
<evidence type="ECO:0000256" key="6">
    <source>
        <dbReference type="ARBA" id="ARBA00014680"/>
    </source>
</evidence>
<dbReference type="PROSITE" id="PS00647">
    <property type="entry name" value="THYMID_PHOSPHORYLASE"/>
    <property type="match status" value="1"/>
</dbReference>
<dbReference type="InterPro" id="IPR000312">
    <property type="entry name" value="Glycosyl_Trfase_fam3"/>
</dbReference>
<dbReference type="SUPFAM" id="SSF54680">
    <property type="entry name" value="Pyrimidine nucleoside phosphorylase C-terminal domain"/>
    <property type="match status" value="1"/>
</dbReference>
<dbReference type="InterPro" id="IPR017459">
    <property type="entry name" value="Glycosyl_Trfase_fam3_N_dom"/>
</dbReference>
<dbReference type="PANTHER" id="PTHR10515:SF0">
    <property type="entry name" value="THYMIDINE PHOSPHORYLASE"/>
    <property type="match status" value="1"/>
</dbReference>
<dbReference type="EC" id="2.4.2.2" evidence="5"/>
<comment type="catalytic activity">
    <reaction evidence="10">
        <text>thymidine + phosphate = 2-deoxy-alpha-D-ribose 1-phosphate + thymine</text>
        <dbReference type="Rhea" id="RHEA:16037"/>
        <dbReference type="ChEBI" id="CHEBI:17748"/>
        <dbReference type="ChEBI" id="CHEBI:17821"/>
        <dbReference type="ChEBI" id="CHEBI:43474"/>
        <dbReference type="ChEBI" id="CHEBI:57259"/>
        <dbReference type="EC" id="2.4.2.2"/>
    </reaction>
</comment>
<dbReference type="Pfam" id="PF02885">
    <property type="entry name" value="Glycos_trans_3N"/>
    <property type="match status" value="1"/>
</dbReference>
<dbReference type="InterPro" id="IPR035902">
    <property type="entry name" value="Nuc_phospho_transferase"/>
</dbReference>
<dbReference type="NCBIfam" id="TIGR02644">
    <property type="entry name" value="Y_phosphoryl"/>
    <property type="match status" value="1"/>
</dbReference>
<dbReference type="AlphaFoldDB" id="A0A8H2QXI3"/>
<dbReference type="InterPro" id="IPR036566">
    <property type="entry name" value="PYNP-like_C_sf"/>
</dbReference>
<protein>
    <recommendedName>
        <fullName evidence="6">Pyrimidine-nucleoside phosphorylase</fullName>
        <ecNumber evidence="5">2.4.2.2</ecNumber>
    </recommendedName>
</protein>
<dbReference type="InterPro" id="IPR036320">
    <property type="entry name" value="Glycosyl_Trfase_fam3_N_dom_sf"/>
</dbReference>
<dbReference type="EMBL" id="CAACYI010000001">
    <property type="protein sequence ID" value="VFB16062.1"/>
    <property type="molecule type" value="Genomic_DNA"/>
</dbReference>
<keyword evidence="13" id="KW-1185">Reference proteome</keyword>
<comment type="catalytic activity">
    <reaction evidence="9">
        <text>uridine + phosphate = alpha-D-ribose 1-phosphate + uracil</text>
        <dbReference type="Rhea" id="RHEA:24388"/>
        <dbReference type="ChEBI" id="CHEBI:16704"/>
        <dbReference type="ChEBI" id="CHEBI:17568"/>
        <dbReference type="ChEBI" id="CHEBI:43474"/>
        <dbReference type="ChEBI" id="CHEBI:57720"/>
        <dbReference type="EC" id="2.4.2.2"/>
    </reaction>
</comment>
<dbReference type="RefSeq" id="WP_131748540.1">
    <property type="nucleotide sequence ID" value="NZ_CAACYI010000001.1"/>
</dbReference>
<dbReference type="Proteomes" id="UP000377798">
    <property type="component" value="Unassembled WGS sequence"/>
</dbReference>
<evidence type="ECO:0000256" key="10">
    <source>
        <dbReference type="ARBA" id="ARBA00048525"/>
    </source>
</evidence>
<dbReference type="InterPro" id="IPR018090">
    <property type="entry name" value="Pyrmidine_PPas_bac/euk"/>
</dbReference>
<evidence type="ECO:0000259" key="11">
    <source>
        <dbReference type="SMART" id="SM00941"/>
    </source>
</evidence>
<dbReference type="InterPro" id="IPR017872">
    <property type="entry name" value="Pyrmidine_PPase_CS"/>
</dbReference>
<dbReference type="GO" id="GO:0006213">
    <property type="term" value="P:pyrimidine nucleoside metabolic process"/>
    <property type="evidence" value="ECO:0007669"/>
    <property type="project" value="InterPro"/>
</dbReference>
<dbReference type="FunFam" id="3.40.1030.10:FF:000003">
    <property type="entry name" value="Pyrimidine-nucleoside phosphorylase"/>
    <property type="match status" value="1"/>
</dbReference>
<dbReference type="SMART" id="SM00941">
    <property type="entry name" value="PYNP_C"/>
    <property type="match status" value="1"/>
</dbReference>
<evidence type="ECO:0000256" key="3">
    <source>
        <dbReference type="ARBA" id="ARBA00006915"/>
    </source>
</evidence>
<feature type="domain" description="Pyrimidine nucleoside phosphorylase C-terminal" evidence="11">
    <location>
        <begin position="344"/>
        <end position="418"/>
    </location>
</feature>